<dbReference type="AlphaFoldDB" id="A0A498CAP0"/>
<dbReference type="Pfam" id="PF01522">
    <property type="entry name" value="Polysacc_deac_1"/>
    <property type="match status" value="1"/>
</dbReference>
<dbReference type="SUPFAM" id="SSF88713">
    <property type="entry name" value="Glycoside hydrolase/deacetylase"/>
    <property type="match status" value="1"/>
</dbReference>
<dbReference type="RefSeq" id="WP_121442014.1">
    <property type="nucleotide sequence ID" value="NZ_RCDA01000001.1"/>
</dbReference>
<dbReference type="InterPro" id="IPR022560">
    <property type="entry name" value="DUF3473"/>
</dbReference>
<keyword evidence="3" id="KW-1185">Reference proteome</keyword>
<dbReference type="EMBL" id="RCDA01000001">
    <property type="protein sequence ID" value="RLK51616.1"/>
    <property type="molecule type" value="Genomic_DNA"/>
</dbReference>
<evidence type="ECO:0000259" key="1">
    <source>
        <dbReference type="PROSITE" id="PS51677"/>
    </source>
</evidence>
<dbReference type="PANTHER" id="PTHR47561:SF1">
    <property type="entry name" value="POLYSACCHARIDE DEACETYLASE FAMILY PROTEIN (AFU_ORTHOLOGUE AFUA_6G05030)"/>
    <property type="match status" value="1"/>
</dbReference>
<dbReference type="Pfam" id="PF11959">
    <property type="entry name" value="DUF3473"/>
    <property type="match status" value="1"/>
</dbReference>
<accession>A0A498CAP0</accession>
<dbReference type="PANTHER" id="PTHR47561">
    <property type="entry name" value="POLYSACCHARIDE DEACETYLASE FAMILY PROTEIN (AFU_ORTHOLOGUE AFUA_6G05030)"/>
    <property type="match status" value="1"/>
</dbReference>
<dbReference type="Gene3D" id="3.20.20.370">
    <property type="entry name" value="Glycoside hydrolase/deacetylase"/>
    <property type="match status" value="1"/>
</dbReference>
<gene>
    <name evidence="2" type="ORF">DFR31_1560</name>
</gene>
<dbReference type="InterPro" id="IPR045235">
    <property type="entry name" value="PuuE_HpPgdA-like"/>
</dbReference>
<organism evidence="2 3">
    <name type="scientific">Alkalispirillum mobile</name>
    <dbReference type="NCBI Taxonomy" id="85925"/>
    <lineage>
        <taxon>Bacteria</taxon>
        <taxon>Pseudomonadati</taxon>
        <taxon>Pseudomonadota</taxon>
        <taxon>Gammaproteobacteria</taxon>
        <taxon>Chromatiales</taxon>
        <taxon>Ectothiorhodospiraceae</taxon>
        <taxon>Alkalispirillum</taxon>
    </lineage>
</organism>
<sequence length="310" mass="34590">MTTEQGQARANRRIGGVINAMTVDVEDYFQVSALAPHIPRESWSARQCRVERNLDRILALFDRHGARGTFFTLGWIAERYPGAVRRIVDCGHELASHGYGHERVSDLDPDAFHADITRAKGLLEDVGGVAVHGYRAPSFSIGRSNLWALDLLARTGHRYSSSIYPVHHDHYGMPEAPRHPHRPTGEGGILEVPPATLSLAGRNLPAAGGGYFRLLPYAASRQALRRINRADAQPAVFYFHPWEIDPGQPRIPGIGLKTRFRHYLNLHRMEARLERLLADFQWDRMDRVFASALQQAPSHPEAPATAPGLA</sequence>
<dbReference type="InterPro" id="IPR011330">
    <property type="entry name" value="Glyco_hydro/deAcase_b/a-brl"/>
</dbReference>
<dbReference type="NCBIfam" id="TIGR03006">
    <property type="entry name" value="pepcterm_polyde"/>
    <property type="match status" value="1"/>
</dbReference>
<dbReference type="PROSITE" id="PS51677">
    <property type="entry name" value="NODB"/>
    <property type="match status" value="1"/>
</dbReference>
<feature type="domain" description="NodB homology" evidence="1">
    <location>
        <begin position="32"/>
        <end position="310"/>
    </location>
</feature>
<dbReference type="InterPro" id="IPR014344">
    <property type="entry name" value="XrtA_polysacc_deacetyl"/>
</dbReference>
<evidence type="ECO:0000313" key="2">
    <source>
        <dbReference type="EMBL" id="RLK51616.1"/>
    </source>
</evidence>
<dbReference type="OrthoDB" id="9784220at2"/>
<protein>
    <submittedName>
        <fullName evidence="2">Polysaccharide deacetylase family protein (PEP-CTERM system associated)</fullName>
    </submittedName>
</protein>
<dbReference type="CDD" id="cd10941">
    <property type="entry name" value="CE4_PuuE_HpPgdA_like_2"/>
    <property type="match status" value="1"/>
</dbReference>
<reference evidence="2 3" key="1">
    <citation type="submission" date="2018-10" db="EMBL/GenBank/DDBJ databases">
        <title>Genomic Encyclopedia of Type Strains, Phase IV (KMG-IV): sequencing the most valuable type-strain genomes for metagenomic binning, comparative biology and taxonomic classification.</title>
        <authorList>
            <person name="Goeker M."/>
        </authorList>
    </citation>
    <scope>NUCLEOTIDE SEQUENCE [LARGE SCALE GENOMIC DNA]</scope>
    <source>
        <strain evidence="2 3">DSM 12769</strain>
    </source>
</reference>
<dbReference type="GO" id="GO:0016810">
    <property type="term" value="F:hydrolase activity, acting on carbon-nitrogen (but not peptide) bonds"/>
    <property type="evidence" value="ECO:0007669"/>
    <property type="project" value="InterPro"/>
</dbReference>
<evidence type="ECO:0000313" key="3">
    <source>
        <dbReference type="Proteomes" id="UP000275461"/>
    </source>
</evidence>
<dbReference type="InterPro" id="IPR002509">
    <property type="entry name" value="NODB_dom"/>
</dbReference>
<name>A0A498CAP0_9GAMM</name>
<proteinExistence type="predicted"/>
<dbReference type="GO" id="GO:0005975">
    <property type="term" value="P:carbohydrate metabolic process"/>
    <property type="evidence" value="ECO:0007669"/>
    <property type="project" value="InterPro"/>
</dbReference>
<dbReference type="Proteomes" id="UP000275461">
    <property type="component" value="Unassembled WGS sequence"/>
</dbReference>
<comment type="caution">
    <text evidence="2">The sequence shown here is derived from an EMBL/GenBank/DDBJ whole genome shotgun (WGS) entry which is preliminary data.</text>
</comment>